<evidence type="ECO:0000313" key="2">
    <source>
        <dbReference type="EMBL" id="GFM34979.1"/>
    </source>
</evidence>
<protein>
    <recommendedName>
        <fullName evidence="1">Glycosyl transferase family 1 domain-containing protein</fullName>
    </recommendedName>
</protein>
<proteinExistence type="predicted"/>
<dbReference type="AlphaFoldDB" id="A0A7J0BMU9"/>
<dbReference type="InterPro" id="IPR001296">
    <property type="entry name" value="Glyco_trans_1"/>
</dbReference>
<name>A0A7J0BMU9_9BACT</name>
<evidence type="ECO:0000313" key="3">
    <source>
        <dbReference type="Proteomes" id="UP000503840"/>
    </source>
</evidence>
<evidence type="ECO:0000259" key="1">
    <source>
        <dbReference type="Pfam" id="PF00534"/>
    </source>
</evidence>
<dbReference type="PANTHER" id="PTHR12526">
    <property type="entry name" value="GLYCOSYLTRANSFERASE"/>
    <property type="match status" value="1"/>
</dbReference>
<accession>A0A7J0BMU9</accession>
<gene>
    <name evidence="2" type="ORF">DSM101010T_33440</name>
</gene>
<sequence>MEQEAQQAGLSQAFEFVGMQPSVIPYFDHAGCLISTSLREGLPLAVLEAQAAGVPCIVTNVVGNAEAIEDGKTGFLYPLHDEKAATRCIAGLINNQALWSSMCANAHRRALEHFSSKQMSANTLSVYFELMQTTR</sequence>
<dbReference type="SUPFAM" id="SSF53756">
    <property type="entry name" value="UDP-Glycosyltransferase/glycogen phosphorylase"/>
    <property type="match status" value="1"/>
</dbReference>
<feature type="domain" description="Glycosyl transferase family 1" evidence="1">
    <location>
        <begin position="2"/>
        <end position="106"/>
    </location>
</feature>
<dbReference type="EMBL" id="BLVO01000016">
    <property type="protein sequence ID" value="GFM34979.1"/>
    <property type="molecule type" value="Genomic_DNA"/>
</dbReference>
<dbReference type="Gene3D" id="3.40.50.2000">
    <property type="entry name" value="Glycogen Phosphorylase B"/>
    <property type="match status" value="2"/>
</dbReference>
<dbReference type="Proteomes" id="UP000503840">
    <property type="component" value="Unassembled WGS sequence"/>
</dbReference>
<dbReference type="GO" id="GO:0016757">
    <property type="term" value="F:glycosyltransferase activity"/>
    <property type="evidence" value="ECO:0007669"/>
    <property type="project" value="InterPro"/>
</dbReference>
<organism evidence="2 3">
    <name type="scientific">Desulfovibrio subterraneus</name>
    <dbReference type="NCBI Taxonomy" id="2718620"/>
    <lineage>
        <taxon>Bacteria</taxon>
        <taxon>Pseudomonadati</taxon>
        <taxon>Thermodesulfobacteriota</taxon>
        <taxon>Desulfovibrionia</taxon>
        <taxon>Desulfovibrionales</taxon>
        <taxon>Desulfovibrionaceae</taxon>
        <taxon>Desulfovibrio</taxon>
    </lineage>
</organism>
<keyword evidence="3" id="KW-1185">Reference proteome</keyword>
<comment type="caution">
    <text evidence="2">The sequence shown here is derived from an EMBL/GenBank/DDBJ whole genome shotgun (WGS) entry which is preliminary data.</text>
</comment>
<reference evidence="2 3" key="1">
    <citation type="submission" date="2020-05" db="EMBL/GenBank/DDBJ databases">
        <title>Draft genome sequence of Desulfovibrio sp. strain HN2T.</title>
        <authorList>
            <person name="Ueno A."/>
            <person name="Tamazawa S."/>
            <person name="Tamamura S."/>
            <person name="Murakami T."/>
            <person name="Kiyama T."/>
            <person name="Inomata H."/>
            <person name="Amano Y."/>
            <person name="Miyakawa K."/>
            <person name="Tamaki H."/>
            <person name="Naganuma T."/>
            <person name="Kaneko K."/>
        </authorList>
    </citation>
    <scope>NUCLEOTIDE SEQUENCE [LARGE SCALE GENOMIC DNA]</scope>
    <source>
        <strain evidence="2 3">HN2</strain>
    </source>
</reference>
<dbReference type="Pfam" id="PF00534">
    <property type="entry name" value="Glycos_transf_1"/>
    <property type="match status" value="1"/>
</dbReference>